<reference evidence="3" key="2">
    <citation type="journal article" date="2008" name="Nucleic Acids Res.">
        <title>The rice annotation project database (RAP-DB): 2008 update.</title>
        <authorList>
            <consortium name="The rice annotation project (RAP)"/>
        </authorList>
    </citation>
    <scope>GENOME REANNOTATION</scope>
    <source>
        <strain evidence="3">cv. Nipponbare</strain>
    </source>
</reference>
<feature type="compositionally biased region" description="Polar residues" evidence="1">
    <location>
        <begin position="185"/>
        <end position="203"/>
    </location>
</feature>
<sequence length="481" mass="52364">MKLDQNPSSHCFFFLCKRRSVGDNGDSARTDGGKWTIDAASTVGGVDGNGGDTASSQCRSGGARGGAGSSFPRREIRARGRASHWDRGADVGSRSQEGLVWRRSVHLPLSPSGSLPQASAQTVGLAPGDGDLLVDMEQADQEVALQVAALALGIQKSSAPSVTNPLSQGSRSDGGVFASDLPPGNASSQGSGADLSASGNGTDQWRRVPTNDRTRVSASATNFGLEEGPDGLNATFYRSAWSWIKDDLMALIQDFYQTGPLVFAMFLTKFLPNPLLTGSKVPVMQANTEDKLYWKHTKNGECNTKSAYKEVYKSCRTDFDRFPINSHVALIIAFVINNDPNKTNLSRLLIVMWQLWKARNDLKFYGIFKEPSQDDVQSEACKRKMDSIPNGIRCYLDATWDNGRTGIGIFFHFPHNHTVIFIKATSDKAHSSLQAELLALQLSLEIAIFLNFAGVTFLTDNATIADTTMKRNFMEDLGDWS</sequence>
<dbReference type="SUPFAM" id="SSF53098">
    <property type="entry name" value="Ribonuclease H-like"/>
    <property type="match status" value="1"/>
</dbReference>
<gene>
    <name evidence="2" type="ordered locus">LOC_Os11g19300</name>
</gene>
<evidence type="ECO:0000313" key="2">
    <source>
        <dbReference type="EMBL" id="AAX96671.1"/>
    </source>
</evidence>
<dbReference type="GO" id="GO:0003676">
    <property type="term" value="F:nucleic acid binding"/>
    <property type="evidence" value="ECO:0007669"/>
    <property type="project" value="InterPro"/>
</dbReference>
<accession>Q53MI8</accession>
<reference evidence="3" key="1">
    <citation type="journal article" date="2005" name="Nature">
        <title>The map-based sequence of the rice genome.</title>
        <authorList>
            <consortium name="International rice genome sequencing project (IRGSP)"/>
            <person name="Matsumoto T."/>
            <person name="Wu J."/>
            <person name="Kanamori H."/>
            <person name="Katayose Y."/>
            <person name="Fujisawa M."/>
            <person name="Namiki N."/>
            <person name="Mizuno H."/>
            <person name="Yamamoto K."/>
            <person name="Antonio B.A."/>
            <person name="Baba T."/>
            <person name="Sakata K."/>
            <person name="Nagamura Y."/>
            <person name="Aoki H."/>
            <person name="Arikawa K."/>
            <person name="Arita K."/>
            <person name="Bito T."/>
            <person name="Chiden Y."/>
            <person name="Fujitsuka N."/>
            <person name="Fukunaka R."/>
            <person name="Hamada M."/>
            <person name="Harada C."/>
            <person name="Hayashi A."/>
            <person name="Hijishita S."/>
            <person name="Honda M."/>
            <person name="Hosokawa S."/>
            <person name="Ichikawa Y."/>
            <person name="Idonuma A."/>
            <person name="Iijima M."/>
            <person name="Ikeda M."/>
            <person name="Ikeno M."/>
            <person name="Ito K."/>
            <person name="Ito S."/>
            <person name="Ito T."/>
            <person name="Ito Y."/>
            <person name="Ito Y."/>
            <person name="Iwabuchi A."/>
            <person name="Kamiya K."/>
            <person name="Karasawa W."/>
            <person name="Kurita K."/>
            <person name="Katagiri S."/>
            <person name="Kikuta A."/>
            <person name="Kobayashi H."/>
            <person name="Kobayashi N."/>
            <person name="Machita K."/>
            <person name="Maehara T."/>
            <person name="Masukawa M."/>
            <person name="Mizubayashi T."/>
            <person name="Mukai Y."/>
            <person name="Nagasaki H."/>
            <person name="Nagata Y."/>
            <person name="Naito S."/>
            <person name="Nakashima M."/>
            <person name="Nakama Y."/>
            <person name="Nakamichi Y."/>
            <person name="Nakamura M."/>
            <person name="Meguro A."/>
            <person name="Negishi M."/>
            <person name="Ohta I."/>
            <person name="Ohta T."/>
            <person name="Okamoto M."/>
            <person name="Ono N."/>
            <person name="Saji S."/>
            <person name="Sakaguchi M."/>
            <person name="Sakai K."/>
            <person name="Shibata M."/>
            <person name="Shimokawa T."/>
            <person name="Song J."/>
            <person name="Takazaki Y."/>
            <person name="Terasawa K."/>
            <person name="Tsugane M."/>
            <person name="Tsuji K."/>
            <person name="Ueda S."/>
            <person name="Waki K."/>
            <person name="Yamagata H."/>
            <person name="Yamamoto M."/>
            <person name="Yamamoto S."/>
            <person name="Yamane H."/>
            <person name="Yoshiki S."/>
            <person name="Yoshihara R."/>
            <person name="Yukawa K."/>
            <person name="Zhong H."/>
            <person name="Yano M."/>
            <person name="Yuan Q."/>
            <person name="Ouyang S."/>
            <person name="Liu J."/>
            <person name="Jones K.M."/>
            <person name="Gansberger K."/>
            <person name="Moffat K."/>
            <person name="Hill J."/>
            <person name="Bera J."/>
            <person name="Fadrosh D."/>
            <person name="Jin S."/>
            <person name="Johri S."/>
            <person name="Kim M."/>
            <person name="Overton L."/>
            <person name="Reardon M."/>
            <person name="Tsitrin T."/>
            <person name="Vuong H."/>
            <person name="Weaver B."/>
            <person name="Ciecko A."/>
            <person name="Tallon L."/>
            <person name="Jackson J."/>
            <person name="Pai G."/>
            <person name="Aken S.V."/>
            <person name="Utterback T."/>
            <person name="Reidmuller S."/>
            <person name="Feldblyum T."/>
            <person name="Hsiao J."/>
            <person name="Zismann V."/>
            <person name="Iobst S."/>
            <person name="de Vazeille A.R."/>
            <person name="Buell C.R."/>
            <person name="Ying K."/>
            <person name="Li Y."/>
            <person name="Lu T."/>
            <person name="Huang Y."/>
            <person name="Zhao Q."/>
            <person name="Feng Q."/>
            <person name="Zhang L."/>
            <person name="Zhu J."/>
            <person name="Weng Q."/>
            <person name="Mu J."/>
            <person name="Lu Y."/>
            <person name="Fan D."/>
            <person name="Liu Y."/>
            <person name="Guan J."/>
            <person name="Zhang Y."/>
            <person name="Yu S."/>
            <person name="Liu X."/>
            <person name="Zhang Y."/>
            <person name="Hong G."/>
            <person name="Han B."/>
            <person name="Choisne N."/>
            <person name="Demange N."/>
            <person name="Orjeda G."/>
            <person name="Samain S."/>
            <person name="Cattolico L."/>
            <person name="Pelletier E."/>
            <person name="Couloux A."/>
            <person name="Segurens B."/>
            <person name="Wincker P."/>
            <person name="D'Hont A."/>
            <person name="Scarpelli C."/>
            <person name="Weissenbach J."/>
            <person name="Salanoubat M."/>
            <person name="Quetier F."/>
            <person name="Yu Y."/>
            <person name="Kim H.R."/>
            <person name="Rambo T."/>
            <person name="Currie J."/>
            <person name="Collura K."/>
            <person name="Luo M."/>
            <person name="Yang T."/>
            <person name="Ammiraju J.S.S."/>
            <person name="Engler F."/>
            <person name="Soderlund C."/>
            <person name="Wing R.A."/>
            <person name="Palmer L.E."/>
            <person name="de la Bastide M."/>
            <person name="Spiegel L."/>
            <person name="Nascimento L."/>
            <person name="Zutavern T."/>
            <person name="O'Shaughnessy A."/>
            <person name="Dike S."/>
            <person name="Dedhia N."/>
            <person name="Preston R."/>
            <person name="Balija V."/>
            <person name="McCombie W.R."/>
            <person name="Chow T."/>
            <person name="Chen H."/>
            <person name="Chung M."/>
            <person name="Chen C."/>
            <person name="Shaw J."/>
            <person name="Wu H."/>
            <person name="Hsiao K."/>
            <person name="Chao Y."/>
            <person name="Chu M."/>
            <person name="Cheng C."/>
            <person name="Hour A."/>
            <person name="Lee P."/>
            <person name="Lin S."/>
            <person name="Lin Y."/>
            <person name="Liou J."/>
            <person name="Liu S."/>
            <person name="Hsing Y."/>
            <person name="Raghuvanshi S."/>
            <person name="Mohanty A."/>
            <person name="Bharti A.K."/>
            <person name="Gaur A."/>
            <person name="Gupta V."/>
            <person name="Kumar D."/>
            <person name="Ravi V."/>
            <person name="Vij S."/>
            <person name="Kapur A."/>
            <person name="Khurana P."/>
            <person name="Khurana P."/>
            <person name="Khurana J.P."/>
            <person name="Tyagi A.K."/>
            <person name="Gaikwad K."/>
            <person name="Singh A."/>
            <person name="Dalal V."/>
            <person name="Srivastava S."/>
            <person name="Dixit A."/>
            <person name="Pal A.K."/>
            <person name="Ghazi I.A."/>
            <person name="Yadav M."/>
            <person name="Pandit A."/>
            <person name="Bhargava A."/>
            <person name="Sureshbabu K."/>
            <person name="Batra K."/>
            <person name="Sharma T.R."/>
            <person name="Mohapatra T."/>
            <person name="Singh N.K."/>
            <person name="Messing J."/>
            <person name="Nelson A.B."/>
            <person name="Fuks G."/>
            <person name="Kavchok S."/>
            <person name="Keizer G."/>
            <person name="Linton E."/>
            <person name="Llaca V."/>
            <person name="Song R."/>
            <person name="Tanyolac B."/>
            <person name="Young S."/>
            <person name="Ho-Il K."/>
            <person name="Hahn J.H."/>
            <person name="Sangsakoo G."/>
            <person name="Vanavichit A."/>
            <person name="de Mattos Luiz.A.T."/>
            <person name="Zimmer P.D."/>
            <person name="Malone G."/>
            <person name="Dellagostin O."/>
            <person name="de Oliveira A.C."/>
            <person name="Bevan M."/>
            <person name="Bancroft I."/>
            <person name="Minx P."/>
            <person name="Cordum H."/>
            <person name="Wilson R."/>
            <person name="Cheng Z."/>
            <person name="Jin W."/>
            <person name="Jiang J."/>
            <person name="Leong S.A."/>
            <person name="Iwama H."/>
            <person name="Gojobori T."/>
            <person name="Itoh T."/>
            <person name="Niimura Y."/>
            <person name="Fujii Y."/>
            <person name="Habara T."/>
            <person name="Sakai H."/>
            <person name="Sato Y."/>
            <person name="Wilson G."/>
            <person name="Kumar K."/>
            <person name="McCouch S."/>
            <person name="Juretic N."/>
            <person name="Hoen D."/>
            <person name="Wright S."/>
            <person name="Bruskiewich R."/>
            <person name="Bureau T."/>
            <person name="Miyao A."/>
            <person name="Hirochika H."/>
            <person name="Nishikawa T."/>
            <person name="Kadowaki K."/>
            <person name="Sugiura M."/>
            <person name="Burr B."/>
            <person name="Sasaki T."/>
        </authorList>
    </citation>
    <scope>NUCLEOTIDE SEQUENCE [LARGE SCALE GENOMIC DNA]</scope>
    <source>
        <strain evidence="3">cv. Nipponbare</strain>
    </source>
</reference>
<dbReference type="PANTHER" id="PTHR34146">
    <property type="entry name" value="POLYNUCLEOTIDYL TRANSFERASE, RIBONUCLEASE H-LIKE SUPERFAMILY PROTEIN-RELATED"/>
    <property type="match status" value="1"/>
</dbReference>
<protein>
    <submittedName>
        <fullName evidence="2">Uncharacterized protein</fullName>
    </submittedName>
</protein>
<dbReference type="PANTHER" id="PTHR34146:SF3">
    <property type="entry name" value="POLYNUCLEOTIDYL TRANSFERASE, RIBONUCLEASE H-LIKE SUPERFAMILY PROTEIN"/>
    <property type="match status" value="1"/>
</dbReference>
<dbReference type="Proteomes" id="UP000000763">
    <property type="component" value="Chromosome 11"/>
</dbReference>
<organism evidence="2 3">
    <name type="scientific">Oryza sativa subsp. japonica</name>
    <name type="common">Rice</name>
    <dbReference type="NCBI Taxonomy" id="39947"/>
    <lineage>
        <taxon>Eukaryota</taxon>
        <taxon>Viridiplantae</taxon>
        <taxon>Streptophyta</taxon>
        <taxon>Embryophyta</taxon>
        <taxon>Tracheophyta</taxon>
        <taxon>Spermatophyta</taxon>
        <taxon>Magnoliopsida</taxon>
        <taxon>Liliopsida</taxon>
        <taxon>Poales</taxon>
        <taxon>Poaceae</taxon>
        <taxon>BOP clade</taxon>
        <taxon>Oryzoideae</taxon>
        <taxon>Oryzeae</taxon>
        <taxon>Oryzinae</taxon>
        <taxon>Oryza</taxon>
        <taxon>Oryza sativa</taxon>
    </lineage>
</organism>
<feature type="region of interest" description="Disordered" evidence="1">
    <location>
        <begin position="158"/>
        <end position="210"/>
    </location>
</feature>
<dbReference type="AlphaFoldDB" id="Q53MI8"/>
<proteinExistence type="predicted"/>
<evidence type="ECO:0000256" key="1">
    <source>
        <dbReference type="SAM" id="MobiDB-lite"/>
    </source>
</evidence>
<feature type="compositionally biased region" description="Polar residues" evidence="1">
    <location>
        <begin position="158"/>
        <end position="171"/>
    </location>
</feature>
<name>Q53MI8_ORYSJ</name>
<dbReference type="InterPro" id="IPR036397">
    <property type="entry name" value="RNaseH_sf"/>
</dbReference>
<dbReference type="Gene3D" id="3.30.420.10">
    <property type="entry name" value="Ribonuclease H-like superfamily/Ribonuclease H"/>
    <property type="match status" value="1"/>
</dbReference>
<dbReference type="InterPro" id="IPR012337">
    <property type="entry name" value="RNaseH-like_sf"/>
</dbReference>
<dbReference type="EMBL" id="AC136447">
    <property type="protein sequence ID" value="AAX96671.1"/>
    <property type="molecule type" value="Genomic_DNA"/>
</dbReference>
<feature type="region of interest" description="Disordered" evidence="1">
    <location>
        <begin position="44"/>
        <end position="74"/>
    </location>
</feature>
<evidence type="ECO:0000313" key="3">
    <source>
        <dbReference type="Proteomes" id="UP000000763"/>
    </source>
</evidence>
<feature type="compositionally biased region" description="Low complexity" evidence="1">
    <location>
        <begin position="52"/>
        <end position="61"/>
    </location>
</feature>